<organism evidence="10 11">
    <name type="scientific">Shewanella schlegeliana</name>
    <dbReference type="NCBI Taxonomy" id="190308"/>
    <lineage>
        <taxon>Bacteria</taxon>
        <taxon>Pseudomonadati</taxon>
        <taxon>Pseudomonadota</taxon>
        <taxon>Gammaproteobacteria</taxon>
        <taxon>Alteromonadales</taxon>
        <taxon>Shewanellaceae</taxon>
        <taxon>Shewanella</taxon>
    </lineage>
</organism>
<feature type="domain" description="ABC transporter" evidence="8">
    <location>
        <begin position="341"/>
        <end position="577"/>
    </location>
</feature>
<keyword evidence="2 7" id="KW-0812">Transmembrane</keyword>
<keyword evidence="11" id="KW-1185">Reference proteome</keyword>
<evidence type="ECO:0000259" key="8">
    <source>
        <dbReference type="PROSITE" id="PS50893"/>
    </source>
</evidence>
<dbReference type="InterPro" id="IPR039421">
    <property type="entry name" value="Type_1_exporter"/>
</dbReference>
<feature type="transmembrane region" description="Helical" evidence="7">
    <location>
        <begin position="41"/>
        <end position="62"/>
    </location>
</feature>
<proteinExistence type="predicted"/>
<evidence type="ECO:0000256" key="3">
    <source>
        <dbReference type="ARBA" id="ARBA00022741"/>
    </source>
</evidence>
<dbReference type="InterPro" id="IPR003439">
    <property type="entry name" value="ABC_transporter-like_ATP-bd"/>
</dbReference>
<keyword evidence="5 7" id="KW-1133">Transmembrane helix</keyword>
<feature type="transmembrane region" description="Helical" evidence="7">
    <location>
        <begin position="16"/>
        <end position="35"/>
    </location>
</feature>
<dbReference type="NCBIfam" id="TIGR02868">
    <property type="entry name" value="CydC"/>
    <property type="match status" value="1"/>
</dbReference>
<dbReference type="InterPro" id="IPR036640">
    <property type="entry name" value="ABC1_TM_sf"/>
</dbReference>
<dbReference type="SUPFAM" id="SSF52540">
    <property type="entry name" value="P-loop containing nucleoside triphosphate hydrolases"/>
    <property type="match status" value="1"/>
</dbReference>
<dbReference type="PROSITE" id="PS50929">
    <property type="entry name" value="ABC_TM1F"/>
    <property type="match status" value="1"/>
</dbReference>
<feature type="domain" description="ABC transmembrane type-1" evidence="9">
    <location>
        <begin position="29"/>
        <end position="308"/>
    </location>
</feature>
<evidence type="ECO:0000259" key="9">
    <source>
        <dbReference type="PROSITE" id="PS50929"/>
    </source>
</evidence>
<feature type="transmembrane region" description="Helical" evidence="7">
    <location>
        <begin position="164"/>
        <end position="186"/>
    </location>
</feature>
<evidence type="ECO:0000256" key="1">
    <source>
        <dbReference type="ARBA" id="ARBA00004651"/>
    </source>
</evidence>
<keyword evidence="3" id="KW-0547">Nucleotide-binding</keyword>
<keyword evidence="6 7" id="KW-0472">Membrane</keyword>
<dbReference type="SMART" id="SM00382">
    <property type="entry name" value="AAA"/>
    <property type="match status" value="1"/>
</dbReference>
<evidence type="ECO:0000256" key="5">
    <source>
        <dbReference type="ARBA" id="ARBA00022989"/>
    </source>
</evidence>
<dbReference type="PANTHER" id="PTHR43394:SF1">
    <property type="entry name" value="ATP-BINDING CASSETTE SUB-FAMILY B MEMBER 10, MITOCHONDRIAL"/>
    <property type="match status" value="1"/>
</dbReference>
<accession>A0ABS1SW12</accession>
<dbReference type="Proteomes" id="UP000604898">
    <property type="component" value="Unassembled WGS sequence"/>
</dbReference>
<dbReference type="Pfam" id="PF00005">
    <property type="entry name" value="ABC_tran"/>
    <property type="match status" value="1"/>
</dbReference>
<dbReference type="RefSeq" id="WP_202720966.1">
    <property type="nucleotide sequence ID" value="NZ_BPEX01000012.1"/>
</dbReference>
<evidence type="ECO:0000256" key="7">
    <source>
        <dbReference type="SAM" id="Phobius"/>
    </source>
</evidence>
<dbReference type="Pfam" id="PF00664">
    <property type="entry name" value="ABC_membrane"/>
    <property type="match status" value="1"/>
</dbReference>
<dbReference type="PROSITE" id="PS00211">
    <property type="entry name" value="ABC_TRANSPORTER_1"/>
    <property type="match status" value="1"/>
</dbReference>
<dbReference type="Gene3D" id="1.20.1560.10">
    <property type="entry name" value="ABC transporter type 1, transmembrane domain"/>
    <property type="match status" value="1"/>
</dbReference>
<keyword evidence="4 10" id="KW-0067">ATP-binding</keyword>
<dbReference type="PANTHER" id="PTHR43394">
    <property type="entry name" value="ATP-DEPENDENT PERMEASE MDL1, MITOCHONDRIAL"/>
    <property type="match status" value="1"/>
</dbReference>
<evidence type="ECO:0000313" key="10">
    <source>
        <dbReference type="EMBL" id="MBL4912731.1"/>
    </source>
</evidence>
<dbReference type="GO" id="GO:0005524">
    <property type="term" value="F:ATP binding"/>
    <property type="evidence" value="ECO:0007669"/>
    <property type="project" value="UniProtKB-KW"/>
</dbReference>
<dbReference type="EMBL" id="JAESVD010000003">
    <property type="protein sequence ID" value="MBL4912731.1"/>
    <property type="molecule type" value="Genomic_DNA"/>
</dbReference>
<dbReference type="CDD" id="cd18585">
    <property type="entry name" value="ABC_6TM_CydC"/>
    <property type="match status" value="1"/>
</dbReference>
<dbReference type="InterPro" id="IPR017871">
    <property type="entry name" value="ABC_transporter-like_CS"/>
</dbReference>
<dbReference type="SUPFAM" id="SSF90123">
    <property type="entry name" value="ABC transporter transmembrane region"/>
    <property type="match status" value="1"/>
</dbReference>
<comment type="subcellular location">
    <subcellularLocation>
        <location evidence="1">Cell membrane</location>
        <topology evidence="1">Multi-pass membrane protein</topology>
    </subcellularLocation>
</comment>
<feature type="transmembrane region" description="Helical" evidence="7">
    <location>
        <begin position="245"/>
        <end position="269"/>
    </location>
</feature>
<dbReference type="InterPro" id="IPR003593">
    <property type="entry name" value="AAA+_ATPase"/>
</dbReference>
<dbReference type="InterPro" id="IPR011527">
    <property type="entry name" value="ABC1_TM_dom"/>
</dbReference>
<gene>
    <name evidence="10" type="primary">cydC</name>
    <name evidence="10" type="ORF">JMA39_06195</name>
</gene>
<evidence type="ECO:0000313" key="11">
    <source>
        <dbReference type="Proteomes" id="UP000604898"/>
    </source>
</evidence>
<evidence type="ECO:0000256" key="4">
    <source>
        <dbReference type="ARBA" id="ARBA00022840"/>
    </source>
</evidence>
<name>A0ABS1SW12_9GAMM</name>
<dbReference type="Gene3D" id="3.40.50.300">
    <property type="entry name" value="P-loop containing nucleotide triphosphate hydrolases"/>
    <property type="match status" value="1"/>
</dbReference>
<protein>
    <submittedName>
        <fullName evidence="10">Cysteine/glutathione ABC transporter ATP-binding protein/permease CydC</fullName>
    </submittedName>
</protein>
<dbReference type="InterPro" id="IPR014223">
    <property type="entry name" value="ABC_CydC/D"/>
</dbReference>
<reference evidence="10 11" key="1">
    <citation type="submission" date="2021-01" db="EMBL/GenBank/DDBJ databases">
        <title>Genome sequence of Shewanella schlegeliana JCM 11561.</title>
        <authorList>
            <person name="Zhang H."/>
            <person name="Li C."/>
        </authorList>
    </citation>
    <scope>NUCLEOTIDE SEQUENCE [LARGE SCALE GENOMIC DNA]</scope>
    <source>
        <strain evidence="10 11">JCM 11561</strain>
    </source>
</reference>
<dbReference type="PROSITE" id="PS50893">
    <property type="entry name" value="ABC_TRANSPORTER_2"/>
    <property type="match status" value="1"/>
</dbReference>
<feature type="transmembrane region" description="Helical" evidence="7">
    <location>
        <begin position="135"/>
        <end position="158"/>
    </location>
</feature>
<evidence type="ECO:0000256" key="6">
    <source>
        <dbReference type="ARBA" id="ARBA00023136"/>
    </source>
</evidence>
<dbReference type="InterPro" id="IPR027417">
    <property type="entry name" value="P-loop_NTPase"/>
</dbReference>
<comment type="caution">
    <text evidence="10">The sequence shown here is derived from an EMBL/GenBank/DDBJ whole genome shotgun (WGS) entry which is preliminary data.</text>
</comment>
<sequence length="579" mass="63687">MRALFPYIKRFKSQGFMMFIGLFLSVTTLMAGIGLLSLSGWFLSATAVAGLTIAAAQTFNYFTPAGGVRFLSIVRTASRYGERLATHEATFSLLTDLRCWVWNKLLPLSAKNLQGVRQGDLLNRLVADIDTLDHLYLRLMTPLAASLLMMVALYFFVGHFDPELARTLCSVLLAIWLLLPTSFYFLGRKPGIAQLETKRALRVQLLEYLQGQAELTLFGAQKTYRDRLYQAQSVMINSQNAMNRVTALSQACLILCHGFAVLLMLYLAATGVGTAVPPGPRLAMVVFLTMATIEMMMPLAGAFQHLSACSSAATRLNEVVEQVPSVTFAKAQSAEVTAGSISLKDIDFGYLDNQSVLSGLNLDIAAGQKVALLGQTGCGKSSLLSLLTREWLPTNGQLTIDGHDVAEYTEQQLRQSMSVVSQRIYLFSGSLRDNLALAIEGATRKDDDKLIAVLQKVGLESLLQGEKPLDTWLGEGGRQLSGGEQRRIGVARALLRDAPILLLDEPTEGLDKRTEREILRLLFELAEGKTMLMISHRLTAMNQMDTIHLMEQGSIRVSGNHSQLLSSDDYYASLFQRLA</sequence>
<dbReference type="NCBIfam" id="NF008364">
    <property type="entry name" value="PRK11160.1"/>
    <property type="match status" value="1"/>
</dbReference>
<evidence type="ECO:0000256" key="2">
    <source>
        <dbReference type="ARBA" id="ARBA00022692"/>
    </source>
</evidence>